<dbReference type="AlphaFoldDB" id="A0A9E7DK90"/>
<proteinExistence type="inferred from homology"/>
<dbReference type="InterPro" id="IPR050190">
    <property type="entry name" value="UPF0213_domain"/>
</dbReference>
<dbReference type="SUPFAM" id="SSF82771">
    <property type="entry name" value="GIY-YIG endonuclease"/>
    <property type="match status" value="1"/>
</dbReference>
<dbReference type="PANTHER" id="PTHR34477:SF1">
    <property type="entry name" value="UPF0213 PROTEIN YHBQ"/>
    <property type="match status" value="1"/>
</dbReference>
<dbReference type="InterPro" id="IPR000305">
    <property type="entry name" value="GIY-YIG_endonuc"/>
</dbReference>
<dbReference type="PANTHER" id="PTHR34477">
    <property type="entry name" value="UPF0213 PROTEIN YHBQ"/>
    <property type="match status" value="1"/>
</dbReference>
<accession>A0A9E7DK90</accession>
<reference evidence="3" key="1">
    <citation type="submission" date="2022-04" db="EMBL/GenBank/DDBJ databases">
        <title>Complete genome sequences of Ezakiella coagulans and Fenollaria massiliensis.</title>
        <authorList>
            <person name="France M.T."/>
            <person name="Clifford J."/>
            <person name="Narina S."/>
            <person name="Rutt L."/>
            <person name="Ravel J."/>
        </authorList>
    </citation>
    <scope>NUCLEOTIDE SEQUENCE</scope>
    <source>
        <strain evidence="3">C0061C2</strain>
    </source>
</reference>
<sequence length="87" mass="10363">MNKIYYIYMLRCKDGSIYTGYTDNIYKRIEKHRSGKGAKYTRGRGPFELVHYESFFTKEEAMQREAAIKKLNKEAKLKLIEEDAKKE</sequence>
<dbReference type="CDD" id="cd10456">
    <property type="entry name" value="GIY-YIG_UPF0213"/>
    <property type="match status" value="1"/>
</dbReference>
<organism evidence="3 4">
    <name type="scientific">Fenollaria massiliensis</name>
    <dbReference type="NCBI Taxonomy" id="938288"/>
    <lineage>
        <taxon>Bacteria</taxon>
        <taxon>Bacillati</taxon>
        <taxon>Bacillota</taxon>
        <taxon>Clostridia</taxon>
        <taxon>Eubacteriales</taxon>
        <taxon>Fenollaria</taxon>
    </lineage>
</organism>
<evidence type="ECO:0000259" key="2">
    <source>
        <dbReference type="PROSITE" id="PS50164"/>
    </source>
</evidence>
<dbReference type="RefSeq" id="WP_249242926.1">
    <property type="nucleotide sequence ID" value="NZ_CP096649.1"/>
</dbReference>
<dbReference type="PROSITE" id="PS50164">
    <property type="entry name" value="GIY_YIG"/>
    <property type="match status" value="1"/>
</dbReference>
<evidence type="ECO:0000313" key="4">
    <source>
        <dbReference type="Proteomes" id="UP000831151"/>
    </source>
</evidence>
<protein>
    <submittedName>
        <fullName evidence="3">GIY-YIG nuclease family protein</fullName>
    </submittedName>
</protein>
<evidence type="ECO:0000313" key="3">
    <source>
        <dbReference type="EMBL" id="UQK59503.1"/>
    </source>
</evidence>
<dbReference type="KEGG" id="fms:M1R53_02255"/>
<dbReference type="Gene3D" id="3.40.1440.10">
    <property type="entry name" value="GIY-YIG endonuclease"/>
    <property type="match status" value="1"/>
</dbReference>
<evidence type="ECO:0000256" key="1">
    <source>
        <dbReference type="ARBA" id="ARBA00007435"/>
    </source>
</evidence>
<feature type="domain" description="GIY-YIG" evidence="2">
    <location>
        <begin position="3"/>
        <end position="78"/>
    </location>
</feature>
<dbReference type="SMART" id="SM00465">
    <property type="entry name" value="GIYc"/>
    <property type="match status" value="1"/>
</dbReference>
<dbReference type="Proteomes" id="UP000831151">
    <property type="component" value="Chromosome"/>
</dbReference>
<comment type="similarity">
    <text evidence="1">Belongs to the UPF0213 family.</text>
</comment>
<dbReference type="Pfam" id="PF01541">
    <property type="entry name" value="GIY-YIG"/>
    <property type="match status" value="1"/>
</dbReference>
<name>A0A9E7DK90_9FIRM</name>
<keyword evidence="4" id="KW-1185">Reference proteome</keyword>
<gene>
    <name evidence="3" type="ORF">M1R53_02255</name>
</gene>
<dbReference type="InterPro" id="IPR035901">
    <property type="entry name" value="GIY-YIG_endonuc_sf"/>
</dbReference>
<dbReference type="EMBL" id="CP096649">
    <property type="protein sequence ID" value="UQK59503.1"/>
    <property type="molecule type" value="Genomic_DNA"/>
</dbReference>